<evidence type="ECO:0000256" key="4">
    <source>
        <dbReference type="ARBA" id="ARBA00022741"/>
    </source>
</evidence>
<comment type="similarity">
    <text evidence="2">Belongs to the ABC transporter superfamily. ABCB family. Multidrug resistance exporter (TC 3.A.1.201) subfamily.</text>
</comment>
<evidence type="ECO:0000256" key="7">
    <source>
        <dbReference type="ARBA" id="ARBA00023136"/>
    </source>
</evidence>
<feature type="domain" description="ABC transmembrane type-1" evidence="10">
    <location>
        <begin position="710"/>
        <end position="1002"/>
    </location>
</feature>
<reference evidence="12" key="1">
    <citation type="journal article" date="2014" name="Proc. Natl. Acad. Sci. U.S.A.">
        <title>Extensive sampling of basidiomycete genomes demonstrates inadequacy of the white-rot/brown-rot paradigm for wood decay fungi.</title>
        <authorList>
            <person name="Riley R."/>
            <person name="Salamov A.A."/>
            <person name="Brown D.W."/>
            <person name="Nagy L.G."/>
            <person name="Floudas D."/>
            <person name="Held B.W."/>
            <person name="Levasseur A."/>
            <person name="Lombard V."/>
            <person name="Morin E."/>
            <person name="Otillar R."/>
            <person name="Lindquist E.A."/>
            <person name="Sun H."/>
            <person name="LaButti K.M."/>
            <person name="Schmutz J."/>
            <person name="Jabbour D."/>
            <person name="Luo H."/>
            <person name="Baker S.E."/>
            <person name="Pisabarro A.G."/>
            <person name="Walton J.D."/>
            <person name="Blanchette R.A."/>
            <person name="Henrissat B."/>
            <person name="Martin F."/>
            <person name="Cullen D."/>
            <person name="Hibbett D.S."/>
            <person name="Grigoriev I.V."/>
        </authorList>
    </citation>
    <scope>NUCLEOTIDE SEQUENCE [LARGE SCALE GENOMIC DNA]</scope>
    <source>
        <strain evidence="12">MUCL 33604</strain>
    </source>
</reference>
<evidence type="ECO:0000259" key="9">
    <source>
        <dbReference type="PROSITE" id="PS50893"/>
    </source>
</evidence>
<dbReference type="SMART" id="SM00382">
    <property type="entry name" value="AAA"/>
    <property type="match status" value="2"/>
</dbReference>
<dbReference type="Pfam" id="PF00664">
    <property type="entry name" value="ABC_membrane"/>
    <property type="match status" value="2"/>
</dbReference>
<dbReference type="InterPro" id="IPR039421">
    <property type="entry name" value="Type_1_exporter"/>
</dbReference>
<dbReference type="GO" id="GO:0016887">
    <property type="term" value="F:ATP hydrolysis activity"/>
    <property type="evidence" value="ECO:0007669"/>
    <property type="project" value="InterPro"/>
</dbReference>
<keyword evidence="12" id="KW-1185">Reference proteome</keyword>
<dbReference type="SUPFAM" id="SSF90123">
    <property type="entry name" value="ABC transporter transmembrane region"/>
    <property type="match status" value="2"/>
</dbReference>
<feature type="domain" description="ABC transporter" evidence="9">
    <location>
        <begin position="1036"/>
        <end position="1274"/>
    </location>
</feature>
<keyword evidence="4" id="KW-0547">Nucleotide-binding</keyword>
<dbReference type="InterPro" id="IPR017871">
    <property type="entry name" value="ABC_transporter-like_CS"/>
</dbReference>
<gene>
    <name evidence="11" type="ORF">JAAARDRAFT_37231</name>
</gene>
<feature type="transmembrane region" description="Helical" evidence="8">
    <location>
        <begin position="57"/>
        <end position="80"/>
    </location>
</feature>
<dbReference type="Gene3D" id="3.40.50.300">
    <property type="entry name" value="P-loop containing nucleotide triphosphate hydrolases"/>
    <property type="match status" value="2"/>
</dbReference>
<dbReference type="GO" id="GO:0090374">
    <property type="term" value="P:oligopeptide export from mitochondrion"/>
    <property type="evidence" value="ECO:0007669"/>
    <property type="project" value="TreeGrafter"/>
</dbReference>
<feature type="transmembrane region" description="Helical" evidence="8">
    <location>
        <begin position="279"/>
        <end position="307"/>
    </location>
</feature>
<dbReference type="GO" id="GO:0015421">
    <property type="term" value="F:ABC-type oligopeptide transporter activity"/>
    <property type="evidence" value="ECO:0007669"/>
    <property type="project" value="TreeGrafter"/>
</dbReference>
<feature type="transmembrane region" description="Helical" evidence="8">
    <location>
        <begin position="709"/>
        <end position="735"/>
    </location>
</feature>
<dbReference type="CDD" id="cd03249">
    <property type="entry name" value="ABC_MTABC3_MDL1_MDL2"/>
    <property type="match status" value="2"/>
</dbReference>
<dbReference type="STRING" id="933084.A0A067PLM9"/>
<dbReference type="HOGENOM" id="CLU_000604_17_2_1"/>
<proteinExistence type="inferred from homology"/>
<dbReference type="CDD" id="cd18578">
    <property type="entry name" value="ABC_6TM_Pgp_ABCB1_D2_like"/>
    <property type="match status" value="1"/>
</dbReference>
<dbReference type="InterPro" id="IPR003439">
    <property type="entry name" value="ABC_transporter-like_ATP-bd"/>
</dbReference>
<sequence>MSDPPPPEVVDVVVSDAVDEVASVSSTVNLNTTSPDTDTGNVSFFQLFKYSNVTERLLLCLAVICSAITGTVLPIMIVLLGSGLGKIGGAEAGSEHTASAVVHPVVLKFVYLGIVSLFASYAAHSLWQLTGESQAKRIRKMYVQGILRQDISWFDEAKHGSLTTRLAADTQQIVDGISAKGGDAVFIISQFIAGFAVAFVKGWKLAFVSSAAVPSVFLITAAVSMLTRKAGKEAQDCYAHAGSIAEQALHGIRTVHAFNLQGRFAERYQQPLKRARTIVLANTFLMAIAIGAFMFSLYSVIALAFWYGSRLVIKGEMTGANVLVVFFAILLASMDLSELPDAHNAIRAARVAAYRIFEVIDRRPTIDALPYLGGGDEGERPASCEGRIEFKSVRFSYPSRKGEEVLKGFSLDIKPGSTVALVGASGCGESTCIGLIQRWYDIDAGEILLDNRPLDSLSVPWLRSQIGVVGQEPSLFNFTIRENVLMGLPPNIDPATISEEQLHDVCRMAYCHDFIMQLPQGYETNVGEQGSTLSGGQKQRIAIARAIIKDPKILLLDEATSALDTNSEKVVMNALDNARKNRTTVVVAHRLSTVRNADVIAFVKQGEIAELGTHDQLLDLRGLYHTAVQAQALLSADGLVSVDTSAALALSATEKTSIPLSGTVDEKFDPEEHVGIPLKFVESDKDMAARIRSPFRTIMVDVRDCWSEIIVGFMSSMVTGGVSPVFGVLYARIIIIMIQRPRNEISPGPLSGANFYAFMHVVLAITAFFSMWGAVFFLGRAAAKTTFKYRNQMFDALTRQEIAYYDEETHSVGSLSARLATEPNEVGQLLSDSLKGFGQFIGTIIAGFTILFLFSWELTLFLLALIPMVVIGQFYETSRQNGEGNDKIAEAHSRTAQVVTEVIKEIRTVTSLGKQQYFIDLFNDIVRGPYRFAQKQALLSSVAFSFSHSYRMFSSAVGLYVGSRLLDSGRLTFVNMFAVMMTFTMTGSQIGRSSALFSQFSQSRRSAAKVIALLNREPLISVDQPGATPSTITGSFDMENVAFTYPTRPSRPIFDGHFSLRGEANKTIALVGPSGCGKSTVIGMLERWYDPSAGIVSVDNVRVDQYNVANLRSHLALVGQEPVLFDMTIRENLIWGTDRQVSEQELDDVTQRANAYNFIKTLSNGYDTRVGDKGSQLSGGQKQRIAIARALIRRPRILLLDEATSALDSESEAVVQAALDEAASGQTTVTIAHRLSTIQNSDLIAVIDGGRVIEQGTHAQLLAKGGLYTELASLQS</sequence>
<evidence type="ECO:0000256" key="5">
    <source>
        <dbReference type="ARBA" id="ARBA00022840"/>
    </source>
</evidence>
<keyword evidence="6 8" id="KW-1133">Transmembrane helix</keyword>
<dbReference type="GO" id="GO:0005524">
    <property type="term" value="F:ATP binding"/>
    <property type="evidence" value="ECO:0007669"/>
    <property type="project" value="UniProtKB-KW"/>
</dbReference>
<dbReference type="Gene3D" id="1.20.1560.10">
    <property type="entry name" value="ABC transporter type 1, transmembrane domain"/>
    <property type="match status" value="1"/>
</dbReference>
<dbReference type="FunFam" id="3.40.50.300:FF:000251">
    <property type="entry name" value="ABC transporter B family member 19"/>
    <property type="match status" value="1"/>
</dbReference>
<keyword evidence="5" id="KW-0067">ATP-binding</keyword>
<dbReference type="InterPro" id="IPR003593">
    <property type="entry name" value="AAA+_ATPase"/>
</dbReference>
<evidence type="ECO:0000256" key="8">
    <source>
        <dbReference type="SAM" id="Phobius"/>
    </source>
</evidence>
<dbReference type="PROSITE" id="PS00211">
    <property type="entry name" value="ABC_TRANSPORTER_1"/>
    <property type="match status" value="2"/>
</dbReference>
<feature type="transmembrane region" description="Helical" evidence="8">
    <location>
        <begin position="206"/>
        <end position="226"/>
    </location>
</feature>
<dbReference type="InterPro" id="IPR036640">
    <property type="entry name" value="ABC1_TM_sf"/>
</dbReference>
<dbReference type="PROSITE" id="PS50893">
    <property type="entry name" value="ABC_TRANSPORTER_2"/>
    <property type="match status" value="2"/>
</dbReference>
<evidence type="ECO:0000256" key="2">
    <source>
        <dbReference type="ARBA" id="ARBA00007577"/>
    </source>
</evidence>
<protein>
    <submittedName>
        <fullName evidence="11">Uncharacterized protein</fullName>
    </submittedName>
</protein>
<feature type="domain" description="ABC transporter" evidence="9">
    <location>
        <begin position="388"/>
        <end position="630"/>
    </location>
</feature>
<dbReference type="InterPro" id="IPR011527">
    <property type="entry name" value="ABC1_TM_dom"/>
</dbReference>
<dbReference type="PANTHER" id="PTHR43394">
    <property type="entry name" value="ATP-DEPENDENT PERMEASE MDL1, MITOCHONDRIAL"/>
    <property type="match status" value="1"/>
</dbReference>
<dbReference type="FunFam" id="3.40.50.300:FF:002283">
    <property type="entry name" value="p-GlycoProtein related"/>
    <property type="match status" value="1"/>
</dbReference>
<dbReference type="GO" id="GO:0005743">
    <property type="term" value="C:mitochondrial inner membrane"/>
    <property type="evidence" value="ECO:0007669"/>
    <property type="project" value="TreeGrafter"/>
</dbReference>
<dbReference type="CDD" id="cd18577">
    <property type="entry name" value="ABC_6TM_Pgp_ABCB1_D1_like"/>
    <property type="match status" value="1"/>
</dbReference>
<feature type="transmembrane region" description="Helical" evidence="8">
    <location>
        <begin position="109"/>
        <end position="130"/>
    </location>
</feature>
<organism evidence="11 12">
    <name type="scientific">Jaapia argillacea MUCL 33604</name>
    <dbReference type="NCBI Taxonomy" id="933084"/>
    <lineage>
        <taxon>Eukaryota</taxon>
        <taxon>Fungi</taxon>
        <taxon>Dikarya</taxon>
        <taxon>Basidiomycota</taxon>
        <taxon>Agaricomycotina</taxon>
        <taxon>Agaricomycetes</taxon>
        <taxon>Agaricomycetidae</taxon>
        <taxon>Jaapiales</taxon>
        <taxon>Jaapiaceae</taxon>
        <taxon>Jaapia</taxon>
    </lineage>
</organism>
<name>A0A067PLM9_9AGAM</name>
<dbReference type="Pfam" id="PF00005">
    <property type="entry name" value="ABC_tran"/>
    <property type="match status" value="2"/>
</dbReference>
<keyword evidence="3 8" id="KW-0812">Transmembrane</keyword>
<evidence type="ECO:0000313" key="12">
    <source>
        <dbReference type="Proteomes" id="UP000027265"/>
    </source>
</evidence>
<evidence type="ECO:0000256" key="6">
    <source>
        <dbReference type="ARBA" id="ARBA00022989"/>
    </source>
</evidence>
<keyword evidence="7 8" id="KW-0472">Membrane</keyword>
<accession>A0A067PLM9</accession>
<evidence type="ECO:0000259" key="10">
    <source>
        <dbReference type="PROSITE" id="PS50929"/>
    </source>
</evidence>
<feature type="transmembrane region" description="Helical" evidence="8">
    <location>
        <begin position="755"/>
        <end position="778"/>
    </location>
</feature>
<dbReference type="EMBL" id="KL197724">
    <property type="protein sequence ID" value="KDQ55808.1"/>
    <property type="molecule type" value="Genomic_DNA"/>
</dbReference>
<dbReference type="SUPFAM" id="SSF52540">
    <property type="entry name" value="P-loop containing nucleoside triphosphate hydrolases"/>
    <property type="match status" value="2"/>
</dbReference>
<dbReference type="AlphaFoldDB" id="A0A067PLM9"/>
<dbReference type="InParanoid" id="A0A067PLM9"/>
<evidence type="ECO:0000313" key="11">
    <source>
        <dbReference type="EMBL" id="KDQ55808.1"/>
    </source>
</evidence>
<dbReference type="InterPro" id="IPR027417">
    <property type="entry name" value="P-loop_NTPase"/>
</dbReference>
<dbReference type="Proteomes" id="UP000027265">
    <property type="component" value="Unassembled WGS sequence"/>
</dbReference>
<comment type="subcellular location">
    <subcellularLocation>
        <location evidence="1">Membrane</location>
        <topology evidence="1">Multi-pass membrane protein</topology>
    </subcellularLocation>
</comment>
<evidence type="ECO:0000256" key="3">
    <source>
        <dbReference type="ARBA" id="ARBA00022692"/>
    </source>
</evidence>
<feature type="domain" description="ABC transmembrane type-1" evidence="10">
    <location>
        <begin position="61"/>
        <end position="348"/>
    </location>
</feature>
<evidence type="ECO:0000256" key="1">
    <source>
        <dbReference type="ARBA" id="ARBA00004141"/>
    </source>
</evidence>
<dbReference type="PANTHER" id="PTHR43394:SF1">
    <property type="entry name" value="ATP-BINDING CASSETTE SUB-FAMILY B MEMBER 10, MITOCHONDRIAL"/>
    <property type="match status" value="1"/>
</dbReference>
<dbReference type="PROSITE" id="PS50929">
    <property type="entry name" value="ABC_TM1F"/>
    <property type="match status" value="2"/>
</dbReference>
<dbReference type="OrthoDB" id="6500128at2759"/>
<feature type="transmembrane region" description="Helical" evidence="8">
    <location>
        <begin position="181"/>
        <end position="200"/>
    </location>
</feature>
<feature type="transmembrane region" description="Helical" evidence="8">
    <location>
        <begin position="319"/>
        <end position="337"/>
    </location>
</feature>